<proteinExistence type="predicted"/>
<keyword evidence="1" id="KW-1133">Transmembrane helix</keyword>
<dbReference type="PANTHER" id="PTHR28434">
    <property type="entry name" value="PROTEIN C3ORF33"/>
    <property type="match status" value="1"/>
</dbReference>
<organism evidence="2 3">
    <name type="scientific">Pogonomyrmex barbatus</name>
    <name type="common">red harvester ant</name>
    <dbReference type="NCBI Taxonomy" id="144034"/>
    <lineage>
        <taxon>Eukaryota</taxon>
        <taxon>Metazoa</taxon>
        <taxon>Ecdysozoa</taxon>
        <taxon>Arthropoda</taxon>
        <taxon>Hexapoda</taxon>
        <taxon>Insecta</taxon>
        <taxon>Pterygota</taxon>
        <taxon>Neoptera</taxon>
        <taxon>Endopterygota</taxon>
        <taxon>Hymenoptera</taxon>
        <taxon>Apocrita</taxon>
        <taxon>Aculeata</taxon>
        <taxon>Formicoidea</taxon>
        <taxon>Formicidae</taxon>
        <taxon>Myrmicinae</taxon>
        <taxon>Pogonomyrmex</taxon>
    </lineage>
</organism>
<keyword evidence="2" id="KW-1185">Reference proteome</keyword>
<dbReference type="OrthoDB" id="6220511at2759"/>
<dbReference type="Proteomes" id="UP000504615">
    <property type="component" value="Unplaced"/>
</dbReference>
<evidence type="ECO:0000313" key="3">
    <source>
        <dbReference type="RefSeq" id="XP_011644372.1"/>
    </source>
</evidence>
<protein>
    <submittedName>
        <fullName evidence="3">Uncharacterized protein LOC105431696 isoform X2</fullName>
    </submittedName>
</protein>
<dbReference type="SUPFAM" id="SSF50199">
    <property type="entry name" value="Staphylococcal nuclease"/>
    <property type="match status" value="1"/>
</dbReference>
<dbReference type="AlphaFoldDB" id="A0A6I9WMY2"/>
<dbReference type="RefSeq" id="XP_011644372.1">
    <property type="nucleotide sequence ID" value="XM_011646070.2"/>
</dbReference>
<gene>
    <name evidence="3" type="primary">LOC105431696</name>
</gene>
<reference evidence="3" key="1">
    <citation type="submission" date="2025-08" db="UniProtKB">
        <authorList>
            <consortium name="RefSeq"/>
        </authorList>
    </citation>
    <scope>IDENTIFICATION</scope>
</reference>
<dbReference type="GO" id="GO:0005615">
    <property type="term" value="C:extracellular space"/>
    <property type="evidence" value="ECO:0007669"/>
    <property type="project" value="TreeGrafter"/>
</dbReference>
<keyword evidence="1" id="KW-0472">Membrane</keyword>
<accession>A0A6I9WMY2</accession>
<dbReference type="InterPro" id="IPR035437">
    <property type="entry name" value="SNase_OB-fold_sf"/>
</dbReference>
<dbReference type="PANTHER" id="PTHR28434:SF1">
    <property type="entry name" value="PROTEIN C3ORF33"/>
    <property type="match status" value="1"/>
</dbReference>
<evidence type="ECO:0000313" key="2">
    <source>
        <dbReference type="Proteomes" id="UP000504615"/>
    </source>
</evidence>
<name>A0A6I9WMY2_9HYME</name>
<dbReference type="InterPro" id="IPR042421">
    <property type="entry name" value="C3orf33-like"/>
</dbReference>
<sequence>MHLRSSNDSKSLWRTIWDRLITYGIASASLFAALYRIRPFARFTKPSDIPSHFLQSRVPLQGTVTHVEPSSNVLLMVDHQSLLPFPHFNNKAYLPVKICGINVTGNGVSWLQIVLNGKHITFVPIIKEKEYLECEIIMPQKDKDSLEVGKELIKLGLATVHEPWIKLNDKCFLAYKKSLASAQKWAVRRRNGYWHIVKQPTVLWKAEMFIINKMKSLLPIIVAKRLDL</sequence>
<dbReference type="GeneID" id="105431696"/>
<evidence type="ECO:0000256" key="1">
    <source>
        <dbReference type="SAM" id="Phobius"/>
    </source>
</evidence>
<keyword evidence="1" id="KW-0812">Transmembrane</keyword>
<feature type="transmembrane region" description="Helical" evidence="1">
    <location>
        <begin position="20"/>
        <end position="37"/>
    </location>
</feature>